<dbReference type="Gene3D" id="2.60.200.20">
    <property type="match status" value="1"/>
</dbReference>
<dbReference type="EMBL" id="JAFIRN010000010">
    <property type="protein sequence ID" value="KAG5840441.1"/>
    <property type="molecule type" value="Genomic_DNA"/>
</dbReference>
<proteinExistence type="predicted"/>
<dbReference type="SUPFAM" id="SSF49879">
    <property type="entry name" value="SMAD/FHA domain"/>
    <property type="match status" value="1"/>
</dbReference>
<comment type="caution">
    <text evidence="3">The sequence shown here is derived from an EMBL/GenBank/DDBJ whole genome shotgun (WGS) entry which is preliminary data.</text>
</comment>
<dbReference type="InterPro" id="IPR052256">
    <property type="entry name" value="E3_ubiquitin-ligase_CHFR"/>
</dbReference>
<dbReference type="Proteomes" id="UP001044222">
    <property type="component" value="Chromosome 10"/>
</dbReference>
<dbReference type="PANTHER" id="PTHR16079">
    <property type="entry name" value="UBIQUITIN LIGASE PROTEIN CHFR"/>
    <property type="match status" value="1"/>
</dbReference>
<dbReference type="AlphaFoldDB" id="A0A9D3M230"/>
<dbReference type="Pfam" id="PF00498">
    <property type="entry name" value="FHA"/>
    <property type="match status" value="1"/>
</dbReference>
<evidence type="ECO:0000259" key="2">
    <source>
        <dbReference type="PROSITE" id="PS50006"/>
    </source>
</evidence>
<reference evidence="3" key="1">
    <citation type="submission" date="2021-01" db="EMBL/GenBank/DDBJ databases">
        <title>A chromosome-scale assembly of European eel, Anguilla anguilla.</title>
        <authorList>
            <person name="Henkel C."/>
            <person name="Jong-Raadsen S.A."/>
            <person name="Dufour S."/>
            <person name="Weltzien F.-A."/>
            <person name="Palstra A.P."/>
            <person name="Pelster B."/>
            <person name="Spaink H.P."/>
            <person name="Van Den Thillart G.E."/>
            <person name="Jansen H."/>
            <person name="Zahm M."/>
            <person name="Klopp C."/>
            <person name="Cedric C."/>
            <person name="Louis A."/>
            <person name="Berthelot C."/>
            <person name="Parey E."/>
            <person name="Roest Crollius H."/>
            <person name="Montfort J."/>
            <person name="Robinson-Rechavi M."/>
            <person name="Bucao C."/>
            <person name="Bouchez O."/>
            <person name="Gislard M."/>
            <person name="Lluch J."/>
            <person name="Milhes M."/>
            <person name="Lampietro C."/>
            <person name="Lopez Roques C."/>
            <person name="Donnadieu C."/>
            <person name="Braasch I."/>
            <person name="Desvignes T."/>
            <person name="Postlethwait J."/>
            <person name="Bobe J."/>
            <person name="Guiguen Y."/>
            <person name="Dirks R."/>
        </authorList>
    </citation>
    <scope>NUCLEOTIDE SEQUENCE</scope>
    <source>
        <strain evidence="3">Tag_6206</strain>
        <tissue evidence="3">Liver</tissue>
    </source>
</reference>
<evidence type="ECO:0000313" key="4">
    <source>
        <dbReference type="Proteomes" id="UP001044222"/>
    </source>
</evidence>
<feature type="compositionally biased region" description="Low complexity" evidence="1">
    <location>
        <begin position="169"/>
        <end position="182"/>
    </location>
</feature>
<dbReference type="InterPro" id="IPR008984">
    <property type="entry name" value="SMAD_FHA_dom_sf"/>
</dbReference>
<name>A0A9D3M230_ANGAN</name>
<dbReference type="SMART" id="SM00240">
    <property type="entry name" value="FHA"/>
    <property type="match status" value="1"/>
</dbReference>
<dbReference type="CDD" id="cd22672">
    <property type="entry name" value="FHA_CHFR"/>
    <property type="match status" value="1"/>
</dbReference>
<gene>
    <name evidence="3" type="ORF">ANANG_G00188860</name>
</gene>
<feature type="compositionally biased region" description="Basic residues" evidence="1">
    <location>
        <begin position="241"/>
        <end position="252"/>
    </location>
</feature>
<dbReference type="PROSITE" id="PS50006">
    <property type="entry name" value="FHA_DOMAIN"/>
    <property type="match status" value="1"/>
</dbReference>
<dbReference type="InterPro" id="IPR000253">
    <property type="entry name" value="FHA_dom"/>
</dbReference>
<organism evidence="3 4">
    <name type="scientific">Anguilla anguilla</name>
    <name type="common">European freshwater eel</name>
    <name type="synonym">Muraena anguilla</name>
    <dbReference type="NCBI Taxonomy" id="7936"/>
    <lineage>
        <taxon>Eukaryota</taxon>
        <taxon>Metazoa</taxon>
        <taxon>Chordata</taxon>
        <taxon>Craniata</taxon>
        <taxon>Vertebrata</taxon>
        <taxon>Euteleostomi</taxon>
        <taxon>Actinopterygii</taxon>
        <taxon>Neopterygii</taxon>
        <taxon>Teleostei</taxon>
        <taxon>Anguilliformes</taxon>
        <taxon>Anguillidae</taxon>
        <taxon>Anguilla</taxon>
    </lineage>
</organism>
<feature type="region of interest" description="Disordered" evidence="1">
    <location>
        <begin position="128"/>
        <end position="256"/>
    </location>
</feature>
<dbReference type="GO" id="GO:0004842">
    <property type="term" value="F:ubiquitin-protein transferase activity"/>
    <property type="evidence" value="ECO:0007669"/>
    <property type="project" value="TreeGrafter"/>
</dbReference>
<evidence type="ECO:0000256" key="1">
    <source>
        <dbReference type="SAM" id="MobiDB-lite"/>
    </source>
</evidence>
<protein>
    <recommendedName>
        <fullName evidence="2">FHA domain-containing protein</fullName>
    </recommendedName>
</protein>
<evidence type="ECO:0000313" key="3">
    <source>
        <dbReference type="EMBL" id="KAG5840441.1"/>
    </source>
</evidence>
<sequence>MEDRGRSQPWGKLVKVDTGSESEILLVNRECTVGRRKGCDLSFPANKLVSGDHCKIVQCENSGEVWLEDMSTNGTVINMSKLVKKQMHPLRSGDVIYFVYRKNEPEQNIAYVYQAIPPEPASLQTTTGVAIGEGTGGGADAQESPGASRTPTPCPRPTRSHPRRRLSQRSRSLLPPARTCTAPRPPAGPLTGPPPPPPPLQGAAAPAAPSHPSLPTMHLTGSRRNPGPSPSNPRQRATPRLMRRRTRTRSPRGRGERLALIRTMTLGFQTLGSVKLRAP</sequence>
<dbReference type="GO" id="GO:0006511">
    <property type="term" value="P:ubiquitin-dependent protein catabolic process"/>
    <property type="evidence" value="ECO:0007669"/>
    <property type="project" value="TreeGrafter"/>
</dbReference>
<feature type="compositionally biased region" description="Pro residues" evidence="1">
    <location>
        <begin position="183"/>
        <end position="200"/>
    </location>
</feature>
<feature type="compositionally biased region" description="Basic residues" evidence="1">
    <location>
        <begin position="158"/>
        <end position="168"/>
    </location>
</feature>
<dbReference type="PANTHER" id="PTHR16079:SF4">
    <property type="entry name" value="E3 UBIQUITIN-PROTEIN LIGASE CHFR"/>
    <property type="match status" value="1"/>
</dbReference>
<feature type="compositionally biased region" description="Low complexity" evidence="1">
    <location>
        <begin position="201"/>
        <end position="240"/>
    </location>
</feature>
<accession>A0A9D3M230</accession>
<dbReference type="GO" id="GO:0005634">
    <property type="term" value="C:nucleus"/>
    <property type="evidence" value="ECO:0007669"/>
    <property type="project" value="TreeGrafter"/>
</dbReference>
<keyword evidence="4" id="KW-1185">Reference proteome</keyword>
<dbReference type="GO" id="GO:0016567">
    <property type="term" value="P:protein ubiquitination"/>
    <property type="evidence" value="ECO:0007669"/>
    <property type="project" value="TreeGrafter"/>
</dbReference>
<dbReference type="FunFam" id="2.60.200.20:FF:000022">
    <property type="entry name" value="E3 ubiquitin-protein ligase CHFR isoform X2"/>
    <property type="match status" value="1"/>
</dbReference>
<feature type="domain" description="FHA" evidence="2">
    <location>
        <begin position="31"/>
        <end position="82"/>
    </location>
</feature>